<evidence type="ECO:0000259" key="9">
    <source>
        <dbReference type="Pfam" id="PF26148"/>
    </source>
</evidence>
<dbReference type="GO" id="GO:0030897">
    <property type="term" value="C:HOPS complex"/>
    <property type="evidence" value="ECO:0007669"/>
    <property type="project" value="TreeGrafter"/>
</dbReference>
<dbReference type="SUPFAM" id="SSF50978">
    <property type="entry name" value="WD40 repeat-like"/>
    <property type="match status" value="1"/>
</dbReference>
<dbReference type="InParanoid" id="Q6CQG9"/>
<dbReference type="GO" id="GO:0030674">
    <property type="term" value="F:protein-macromolecule adaptor activity"/>
    <property type="evidence" value="ECO:0007669"/>
    <property type="project" value="TreeGrafter"/>
</dbReference>
<accession>Q6CQG9</accession>
<dbReference type="GO" id="GO:0007033">
    <property type="term" value="P:vacuole organization"/>
    <property type="evidence" value="ECO:0007669"/>
    <property type="project" value="TreeGrafter"/>
</dbReference>
<dbReference type="GO" id="GO:0007032">
    <property type="term" value="P:endosome organization"/>
    <property type="evidence" value="ECO:0007669"/>
    <property type="project" value="TreeGrafter"/>
</dbReference>
<evidence type="ECO:0000256" key="1">
    <source>
        <dbReference type="ARBA" id="ARBA00010454"/>
    </source>
</evidence>
<keyword evidence="3" id="KW-0863">Zinc-finger</keyword>
<keyword evidence="5" id="KW-0472">Membrane</keyword>
<proteinExistence type="inferred from homology"/>
<evidence type="ECO:0000256" key="6">
    <source>
        <dbReference type="ARBA" id="ARBA00029433"/>
    </source>
</evidence>
<dbReference type="InterPro" id="IPR000547">
    <property type="entry name" value="Clathrin_H-chain/VPS_repeat"/>
</dbReference>
<dbReference type="PROSITE" id="PS50236">
    <property type="entry name" value="CHCR"/>
    <property type="match status" value="1"/>
</dbReference>
<dbReference type="eggNOG" id="KOG2034">
    <property type="taxonomic scope" value="Eukaryota"/>
</dbReference>
<dbReference type="InterPro" id="IPR007810">
    <property type="entry name" value="Pep3/Vps18_beta-prop"/>
</dbReference>
<dbReference type="Proteomes" id="UP000000598">
    <property type="component" value="Chromosome D"/>
</dbReference>
<evidence type="ECO:0000313" key="10">
    <source>
        <dbReference type="EMBL" id="CAH00916.1"/>
    </source>
</evidence>
<keyword evidence="2" id="KW-0479">Metal-binding</keyword>
<dbReference type="FunCoup" id="Q6CQG9">
    <property type="interactions" value="925"/>
</dbReference>
<dbReference type="GO" id="GO:0006904">
    <property type="term" value="P:vesicle docking involved in exocytosis"/>
    <property type="evidence" value="ECO:0007669"/>
    <property type="project" value="TreeGrafter"/>
</dbReference>
<comment type="subcellular location">
    <subcellularLocation>
        <location evidence="6">Endomembrane system</location>
        <topology evidence="6">Peripheral membrane protein</topology>
        <orientation evidence="6">Cytoplasmic side</orientation>
    </subcellularLocation>
</comment>
<dbReference type="PANTHER" id="PTHR23323">
    <property type="entry name" value="VACUOLAR PROTEIN SORTING-ASSOCIATED PROTEIN"/>
    <property type="match status" value="1"/>
</dbReference>
<dbReference type="InterPro" id="IPR036322">
    <property type="entry name" value="WD40_repeat_dom_sf"/>
</dbReference>
<evidence type="ECO:0000313" key="11">
    <source>
        <dbReference type="Proteomes" id="UP000000598"/>
    </source>
</evidence>
<feature type="domain" description="Pep3/Vps18 beta-propeller" evidence="8">
    <location>
        <begin position="16"/>
        <end position="350"/>
    </location>
</feature>
<dbReference type="EMBL" id="CR382124">
    <property type="protein sequence ID" value="CAH00916.1"/>
    <property type="molecule type" value="Genomic_DNA"/>
</dbReference>
<dbReference type="PANTHER" id="PTHR23323:SF26">
    <property type="entry name" value="VACUOLAR PROTEIN SORTING-ASSOCIATED PROTEIN 18 HOMOLOG"/>
    <property type="match status" value="1"/>
</dbReference>
<evidence type="ECO:0000256" key="7">
    <source>
        <dbReference type="PROSITE-ProRule" id="PRU01006"/>
    </source>
</evidence>
<dbReference type="Pfam" id="PF05131">
    <property type="entry name" value="Pep3_Vps18"/>
    <property type="match status" value="1"/>
</dbReference>
<dbReference type="Gene3D" id="3.30.40.10">
    <property type="entry name" value="Zinc/RING finger domain, C3HC4 (zinc finger)"/>
    <property type="match status" value="1"/>
</dbReference>
<dbReference type="AlphaFoldDB" id="Q6CQG9"/>
<feature type="repeat" description="CHCR" evidence="7">
    <location>
        <begin position="582"/>
        <end position="745"/>
    </location>
</feature>
<comment type="similarity">
    <text evidence="1">Belongs to the VPS18 family.</text>
</comment>
<gene>
    <name evidence="10" type="ORF">KLLA0_D17182g</name>
</gene>
<organism evidence="10 11">
    <name type="scientific">Kluyveromyces lactis (strain ATCC 8585 / CBS 2359 / DSM 70799 / NBRC 1267 / NRRL Y-1140 / WM37)</name>
    <name type="common">Yeast</name>
    <name type="synonym">Candida sphaerica</name>
    <dbReference type="NCBI Taxonomy" id="284590"/>
    <lineage>
        <taxon>Eukaryota</taxon>
        <taxon>Fungi</taxon>
        <taxon>Dikarya</taxon>
        <taxon>Ascomycota</taxon>
        <taxon>Saccharomycotina</taxon>
        <taxon>Saccharomycetes</taxon>
        <taxon>Saccharomycetales</taxon>
        <taxon>Saccharomycetaceae</taxon>
        <taxon>Kluyveromyces</taxon>
    </lineage>
</organism>
<dbReference type="PaxDb" id="284590-Q6CQG9"/>
<dbReference type="OMA" id="KFFVFPC"/>
<dbReference type="GO" id="GO:0005768">
    <property type="term" value="C:endosome"/>
    <property type="evidence" value="ECO:0007669"/>
    <property type="project" value="UniProtKB-ARBA"/>
</dbReference>
<feature type="domain" description="Pep3/Vps18 RING C-terminal" evidence="9">
    <location>
        <begin position="823"/>
        <end position="906"/>
    </location>
</feature>
<evidence type="ECO:0000256" key="2">
    <source>
        <dbReference type="ARBA" id="ARBA00022723"/>
    </source>
</evidence>
<reference evidence="10 11" key="1">
    <citation type="journal article" date="2004" name="Nature">
        <title>Genome evolution in yeasts.</title>
        <authorList>
            <consortium name="Genolevures"/>
            <person name="Dujon B."/>
            <person name="Sherman D."/>
            <person name="Fischer G."/>
            <person name="Durrens P."/>
            <person name="Casaregola S."/>
            <person name="Lafontaine I."/>
            <person name="de Montigny J."/>
            <person name="Marck C."/>
            <person name="Neuveglise C."/>
            <person name="Talla E."/>
            <person name="Goffard N."/>
            <person name="Frangeul L."/>
            <person name="Aigle M."/>
            <person name="Anthouard V."/>
            <person name="Babour A."/>
            <person name="Barbe V."/>
            <person name="Barnay S."/>
            <person name="Blanchin S."/>
            <person name="Beckerich J.M."/>
            <person name="Beyne E."/>
            <person name="Bleykasten C."/>
            <person name="Boisrame A."/>
            <person name="Boyer J."/>
            <person name="Cattolico L."/>
            <person name="Confanioleri F."/>
            <person name="de Daruvar A."/>
            <person name="Despons L."/>
            <person name="Fabre E."/>
            <person name="Fairhead C."/>
            <person name="Ferry-Dumazet H."/>
            <person name="Groppi A."/>
            <person name="Hantraye F."/>
            <person name="Hennequin C."/>
            <person name="Jauniaux N."/>
            <person name="Joyet P."/>
            <person name="Kachouri R."/>
            <person name="Kerrest A."/>
            <person name="Koszul R."/>
            <person name="Lemaire M."/>
            <person name="Lesur I."/>
            <person name="Ma L."/>
            <person name="Muller H."/>
            <person name="Nicaud J.M."/>
            <person name="Nikolski M."/>
            <person name="Oztas S."/>
            <person name="Ozier-Kalogeropoulos O."/>
            <person name="Pellenz S."/>
            <person name="Potier S."/>
            <person name="Richard G.F."/>
            <person name="Straub M.L."/>
            <person name="Suleau A."/>
            <person name="Swennene D."/>
            <person name="Tekaia F."/>
            <person name="Wesolowski-Louvel M."/>
            <person name="Westhof E."/>
            <person name="Wirth B."/>
            <person name="Zeniou-Meyer M."/>
            <person name="Zivanovic I."/>
            <person name="Bolotin-Fukuhara M."/>
            <person name="Thierry A."/>
            <person name="Bouchier C."/>
            <person name="Caudron B."/>
            <person name="Scarpelli C."/>
            <person name="Gaillardin C."/>
            <person name="Weissenbach J."/>
            <person name="Wincker P."/>
            <person name="Souciet J.L."/>
        </authorList>
    </citation>
    <scope>NUCLEOTIDE SEQUENCE [LARGE SCALE GENOMIC DNA]</scope>
    <source>
        <strain evidence="11">ATCC 8585 / CBS 2359 / DSM 70799 / NBRC 1267 / NRRL Y-1140 / WM37</strain>
    </source>
</reference>
<dbReference type="KEGG" id="kla:KLLA0_D17182g"/>
<dbReference type="InterPro" id="IPR013083">
    <property type="entry name" value="Znf_RING/FYVE/PHD"/>
</dbReference>
<evidence type="ECO:0000256" key="4">
    <source>
        <dbReference type="ARBA" id="ARBA00022833"/>
    </source>
</evidence>
<evidence type="ECO:0000259" key="8">
    <source>
        <dbReference type="Pfam" id="PF05131"/>
    </source>
</evidence>
<dbReference type="STRING" id="284590.Q6CQG9"/>
<name>Q6CQG9_KLULA</name>
<dbReference type="GO" id="GO:0008270">
    <property type="term" value="F:zinc ion binding"/>
    <property type="evidence" value="ECO:0007669"/>
    <property type="project" value="UniProtKB-KW"/>
</dbReference>
<dbReference type="HOGENOM" id="CLU_003488_0_0_1"/>
<protein>
    <submittedName>
        <fullName evidence="10">KLLA0D17182p</fullName>
    </submittedName>
</protein>
<evidence type="ECO:0000256" key="5">
    <source>
        <dbReference type="ARBA" id="ARBA00023136"/>
    </source>
</evidence>
<keyword evidence="4" id="KW-0862">Zinc</keyword>
<dbReference type="GO" id="GO:0048284">
    <property type="term" value="P:organelle fusion"/>
    <property type="evidence" value="ECO:0007669"/>
    <property type="project" value="TreeGrafter"/>
</dbReference>
<evidence type="ECO:0000256" key="3">
    <source>
        <dbReference type="ARBA" id="ARBA00022771"/>
    </source>
</evidence>
<sequence length="924" mass="106460">MSIMDMKSYSKDEISCQVEHVSLKFIQEVHQNLCCLQVVSNTMFIALKTGHIFIINLNDPATVHSFILPMLANSQEKLLCIWVNPQASLILFKTNFAKYFLGHVKRIVDGGKNSKLTTLKRLNKKSCDIRTVDWSFDESTLLVGTKEGKAYHIYLGPCVKNSNDDAQVTRIFSATESIDGIMFNKSLGALLIIGSQIMYWDSSISQKLGPIEVFSSTKPTATEQYQQTDKEFGSRFTFMGSKFAWVTQSGIVVGDLNDEKVLANARVLLYIELPASTHRVKDVRLTKYHLVLLRGSEIIVVNQLTMKIVFQESIFNSNDIEKLHSLCIDYSQVPPTTWCHSASNVYEIVMSGEDRSVWKLLCDTHRFEEALALDGLSSVQKDYVHSFYGDYYYEKQMWEEAAEQYSKTKMLNNCGPIALKFMKDSSQIASLQLLLRNYLSSTNDDYQVKQVILTSWIIQNYMNQLNDIDEKINRDASDEKLASQKTDIVKKFESFVTQNFNKMDKETIYQIISRQNRKKELLYFATLAEDYEYVLSYWIKLENWYESLKLLSSLQEPDLIYKYSNILLISSPDATINTWMQITSLDPVPLIPSILSYFTNYQKKKRAEGIHSNVQNHGVNYLKWCIRDQNNTVPIIHNTYLYMMIVDKTTDKDQEVIQFLTKHSKGHFDTDFILRLSLRYERYGVSICIYSEISLYEEAVSLALKHGRLQEAKKVATTVEDPDIKKTLWLDIAAAMIKQDRDIKNTLTLLIQESEGVLSVKDLLPLFDEFVTIAKLKEELVRSLEKHSMQITKLSQEIRDSLKIKSEIKNDIILFRNRYEKLKPGASCSYCSQPLQTRKFFVYPCGHSINTDCIIKIIMASNQYALKAKIQNMQKKLLRDRNSVKSEELEELLSAQCPLCSEISINSIDEPWEVDPNTALKWKI</sequence>
<dbReference type="GO" id="GO:0098588">
    <property type="term" value="C:bounding membrane of organelle"/>
    <property type="evidence" value="ECO:0007669"/>
    <property type="project" value="UniProtKB-ARBA"/>
</dbReference>
<dbReference type="GO" id="GO:0006886">
    <property type="term" value="P:intracellular protein transport"/>
    <property type="evidence" value="ECO:0007669"/>
    <property type="project" value="UniProtKB-UniRule"/>
</dbReference>
<keyword evidence="11" id="KW-1185">Reference proteome</keyword>
<dbReference type="Pfam" id="PF26148">
    <property type="entry name" value="VPS18_RING_C"/>
    <property type="match status" value="1"/>
</dbReference>
<dbReference type="InterPro" id="IPR058919">
    <property type="entry name" value="Pep3/Vps18_RING_C"/>
</dbReference>